<accession>A0AA89AXM8</accession>
<feature type="domain" description="Purple acid phosphatase C-terminal" evidence="3">
    <location>
        <begin position="8"/>
        <end position="49"/>
    </location>
</feature>
<reference evidence="4" key="1">
    <citation type="submission" date="2022-12" db="EMBL/GenBank/DDBJ databases">
        <title>Draft genome assemblies for two species of Escallonia (Escalloniales).</title>
        <authorList>
            <person name="Chanderbali A."/>
            <person name="Dervinis C."/>
            <person name="Anghel I."/>
            <person name="Soltis D."/>
            <person name="Soltis P."/>
            <person name="Zapata F."/>
        </authorList>
    </citation>
    <scope>NUCLEOTIDE SEQUENCE</scope>
    <source>
        <strain evidence="4">UCBG64.0493</strain>
        <tissue evidence="4">Leaf</tissue>
    </source>
</reference>
<proteinExistence type="predicted"/>
<protein>
    <recommendedName>
        <fullName evidence="3">Purple acid phosphatase C-terminal domain-containing protein</fullName>
    </recommendedName>
</protein>
<organism evidence="4 5">
    <name type="scientific">Escallonia herrerae</name>
    <dbReference type="NCBI Taxonomy" id="1293975"/>
    <lineage>
        <taxon>Eukaryota</taxon>
        <taxon>Viridiplantae</taxon>
        <taxon>Streptophyta</taxon>
        <taxon>Embryophyta</taxon>
        <taxon>Tracheophyta</taxon>
        <taxon>Spermatophyta</taxon>
        <taxon>Magnoliopsida</taxon>
        <taxon>eudicotyledons</taxon>
        <taxon>Gunneridae</taxon>
        <taxon>Pentapetalae</taxon>
        <taxon>asterids</taxon>
        <taxon>campanulids</taxon>
        <taxon>Escalloniales</taxon>
        <taxon>Escalloniaceae</taxon>
        <taxon>Escallonia</taxon>
    </lineage>
</organism>
<sequence length="99" mass="11370">MDPCTYRFIDPQPQISVFREASFGHGELEVVNATHAMWAWHRNDDDESVVSDTFWLRNLASISACHKSFSMVQRLPLENKLMTRRKKGKDSKASLGRTS</sequence>
<name>A0AA89AXM8_9ASTE</name>
<keyword evidence="1" id="KW-0732">Signal</keyword>
<dbReference type="EMBL" id="JAVXUP010000935">
    <property type="protein sequence ID" value="KAK3018467.1"/>
    <property type="molecule type" value="Genomic_DNA"/>
</dbReference>
<evidence type="ECO:0000256" key="2">
    <source>
        <dbReference type="SAM" id="MobiDB-lite"/>
    </source>
</evidence>
<dbReference type="GO" id="GO:0003993">
    <property type="term" value="F:acid phosphatase activity"/>
    <property type="evidence" value="ECO:0007669"/>
    <property type="project" value="InterPro"/>
</dbReference>
<comment type="caution">
    <text evidence="4">The sequence shown here is derived from an EMBL/GenBank/DDBJ whole genome shotgun (WGS) entry which is preliminary data.</text>
</comment>
<feature type="region of interest" description="Disordered" evidence="2">
    <location>
        <begin position="80"/>
        <end position="99"/>
    </location>
</feature>
<dbReference type="InterPro" id="IPR029052">
    <property type="entry name" value="Metallo-depent_PP-like"/>
</dbReference>
<evidence type="ECO:0000259" key="3">
    <source>
        <dbReference type="Pfam" id="PF14008"/>
    </source>
</evidence>
<dbReference type="InterPro" id="IPR039331">
    <property type="entry name" value="PAPs-like"/>
</dbReference>
<dbReference type="Gene3D" id="3.60.21.10">
    <property type="match status" value="1"/>
</dbReference>
<dbReference type="AlphaFoldDB" id="A0AA89AXM8"/>
<dbReference type="Pfam" id="PF14008">
    <property type="entry name" value="Metallophos_C"/>
    <property type="match status" value="1"/>
</dbReference>
<evidence type="ECO:0000313" key="4">
    <source>
        <dbReference type="EMBL" id="KAK3018467.1"/>
    </source>
</evidence>
<evidence type="ECO:0000256" key="1">
    <source>
        <dbReference type="ARBA" id="ARBA00022729"/>
    </source>
</evidence>
<gene>
    <name evidence="4" type="ORF">RJ639_004127</name>
</gene>
<evidence type="ECO:0000313" key="5">
    <source>
        <dbReference type="Proteomes" id="UP001188597"/>
    </source>
</evidence>
<dbReference type="PANTHER" id="PTHR22953:SF153">
    <property type="entry name" value="PURPLE ACID PHOSPHATASE"/>
    <property type="match status" value="1"/>
</dbReference>
<keyword evidence="5" id="KW-1185">Reference proteome</keyword>
<dbReference type="Proteomes" id="UP001188597">
    <property type="component" value="Unassembled WGS sequence"/>
</dbReference>
<dbReference type="SUPFAM" id="SSF56300">
    <property type="entry name" value="Metallo-dependent phosphatases"/>
    <property type="match status" value="1"/>
</dbReference>
<dbReference type="InterPro" id="IPR025733">
    <property type="entry name" value="PAPs_C"/>
</dbReference>
<dbReference type="PANTHER" id="PTHR22953">
    <property type="entry name" value="ACID PHOSPHATASE RELATED"/>
    <property type="match status" value="1"/>
</dbReference>